<evidence type="ECO:0000313" key="1">
    <source>
        <dbReference type="EMBL" id="CUN66904.1"/>
    </source>
</evidence>
<dbReference type="EMBL" id="CYZV01000003">
    <property type="protein sequence ID" value="CUN66904.1"/>
    <property type="molecule type" value="Genomic_DNA"/>
</dbReference>
<name>A0A173YSL1_9CLOT</name>
<dbReference type="RefSeq" id="WP_042393715.1">
    <property type="nucleotide sequence ID" value="NZ_CYZV01000003.1"/>
</dbReference>
<organism evidence="1 2">
    <name type="scientific">Clostridium disporicum</name>
    <dbReference type="NCBI Taxonomy" id="84024"/>
    <lineage>
        <taxon>Bacteria</taxon>
        <taxon>Bacillati</taxon>
        <taxon>Bacillota</taxon>
        <taxon>Clostridia</taxon>
        <taxon>Eubacteriales</taxon>
        <taxon>Clostridiaceae</taxon>
        <taxon>Clostridium</taxon>
    </lineage>
</organism>
<dbReference type="GeneID" id="83010370"/>
<dbReference type="OrthoDB" id="9913070at2"/>
<accession>A0A173YSL1</accession>
<dbReference type="AlphaFoldDB" id="A0A173YSL1"/>
<dbReference type="Proteomes" id="UP000095558">
    <property type="component" value="Unassembled WGS sequence"/>
</dbReference>
<reference evidence="1 2" key="1">
    <citation type="submission" date="2015-09" db="EMBL/GenBank/DDBJ databases">
        <authorList>
            <consortium name="Pathogen Informatics"/>
        </authorList>
    </citation>
    <scope>NUCLEOTIDE SEQUENCE [LARGE SCALE GENOMIC DNA]</scope>
    <source>
        <strain evidence="1 2">2789STDY5834855</strain>
    </source>
</reference>
<sequence>MTIYNYDKHQDYKFEYKKDHILVDKFYTTTNKYAPYTSMMSKSDLTEEEFDNICEDWYVRKHREEAARANHKKVS</sequence>
<evidence type="ECO:0000313" key="2">
    <source>
        <dbReference type="Proteomes" id="UP000095558"/>
    </source>
</evidence>
<proteinExistence type="predicted"/>
<protein>
    <submittedName>
        <fullName evidence="1">Uncharacterized protein</fullName>
    </submittedName>
</protein>
<gene>
    <name evidence="1" type="ORF">ERS852470_00450</name>
</gene>